<dbReference type="EMBL" id="PDEA01000001">
    <property type="protein sequence ID" value="PEH89124.1"/>
    <property type="molecule type" value="Genomic_DNA"/>
</dbReference>
<feature type="transmembrane region" description="Helical" evidence="5">
    <location>
        <begin position="65"/>
        <end position="85"/>
    </location>
</feature>
<keyword evidence="5" id="KW-0472">Membrane</keyword>
<dbReference type="Pfam" id="PF13442">
    <property type="entry name" value="Cytochrome_CBB3"/>
    <property type="match status" value="1"/>
</dbReference>
<reference evidence="8" key="1">
    <citation type="submission" date="2017-09" db="EMBL/GenBank/DDBJ databases">
        <title>FDA dAtabase for Regulatory Grade micrObial Sequences (FDA-ARGOS): Supporting development and validation of Infectious Disease Dx tests.</title>
        <authorList>
            <person name="Minogue T."/>
            <person name="Wolcott M."/>
            <person name="Wasieloski L."/>
            <person name="Aguilar W."/>
            <person name="Moore D."/>
            <person name="Tallon L."/>
            <person name="Sadzewicz L."/>
            <person name="Ott S."/>
            <person name="Zhao X."/>
            <person name="Nagaraj S."/>
            <person name="Vavikolanu K."/>
            <person name="Aluvathingal J."/>
            <person name="Nadendla S."/>
            <person name="Sichtig H."/>
        </authorList>
    </citation>
    <scope>NUCLEOTIDE SEQUENCE [LARGE SCALE GENOMIC DNA]</scope>
    <source>
        <strain evidence="8">FDAARGOS_394</strain>
    </source>
</reference>
<keyword evidence="8" id="KW-1185">Reference proteome</keyword>
<keyword evidence="5" id="KW-0812">Transmembrane</keyword>
<evidence type="ECO:0000256" key="4">
    <source>
        <dbReference type="PROSITE-ProRule" id="PRU00433"/>
    </source>
</evidence>
<keyword evidence="2 4" id="KW-0479">Metal-binding</keyword>
<dbReference type="OrthoDB" id="9765171at2"/>
<dbReference type="InterPro" id="IPR009056">
    <property type="entry name" value="Cyt_c-like_dom"/>
</dbReference>
<accession>A0A2A7UV73</accession>
<dbReference type="PANTHER" id="PTHR35008">
    <property type="entry name" value="BLL4482 PROTEIN-RELATED"/>
    <property type="match status" value="1"/>
</dbReference>
<gene>
    <name evidence="7" type="ORF">CRM82_11440</name>
</gene>
<evidence type="ECO:0000256" key="5">
    <source>
        <dbReference type="SAM" id="Phobius"/>
    </source>
</evidence>
<evidence type="ECO:0000256" key="1">
    <source>
        <dbReference type="ARBA" id="ARBA00022617"/>
    </source>
</evidence>
<dbReference type="InterPro" id="IPR051459">
    <property type="entry name" value="Cytochrome_c-type_DH"/>
</dbReference>
<dbReference type="GO" id="GO:0020037">
    <property type="term" value="F:heme binding"/>
    <property type="evidence" value="ECO:0007669"/>
    <property type="project" value="InterPro"/>
</dbReference>
<organism evidence="7 8">
    <name type="scientific">Comamonas terrigena</name>
    <dbReference type="NCBI Taxonomy" id="32013"/>
    <lineage>
        <taxon>Bacteria</taxon>
        <taxon>Pseudomonadati</taxon>
        <taxon>Pseudomonadota</taxon>
        <taxon>Betaproteobacteria</taxon>
        <taxon>Burkholderiales</taxon>
        <taxon>Comamonadaceae</taxon>
        <taxon>Comamonas</taxon>
    </lineage>
</organism>
<dbReference type="Gene3D" id="1.10.760.10">
    <property type="entry name" value="Cytochrome c-like domain"/>
    <property type="match status" value="1"/>
</dbReference>
<dbReference type="STRING" id="1219032.GCA_001515545_01411"/>
<dbReference type="PROSITE" id="PS51007">
    <property type="entry name" value="CYTC"/>
    <property type="match status" value="1"/>
</dbReference>
<evidence type="ECO:0000256" key="2">
    <source>
        <dbReference type="ARBA" id="ARBA00022723"/>
    </source>
</evidence>
<dbReference type="GeneID" id="80801223"/>
<name>A0A2A7UV73_COMTR</name>
<dbReference type="RefSeq" id="WP_066534912.1">
    <property type="nucleotide sequence ID" value="NZ_JAOCAL010000006.1"/>
</dbReference>
<comment type="caution">
    <text evidence="7">The sequence shown here is derived from an EMBL/GenBank/DDBJ whole genome shotgun (WGS) entry which is preliminary data.</text>
</comment>
<dbReference type="InterPro" id="IPR036909">
    <property type="entry name" value="Cyt_c-like_dom_sf"/>
</dbReference>
<evidence type="ECO:0000313" key="8">
    <source>
        <dbReference type="Proteomes" id="UP000220246"/>
    </source>
</evidence>
<dbReference type="GO" id="GO:0009055">
    <property type="term" value="F:electron transfer activity"/>
    <property type="evidence" value="ECO:0007669"/>
    <property type="project" value="InterPro"/>
</dbReference>
<dbReference type="AlphaFoldDB" id="A0A2A7UV73"/>
<evidence type="ECO:0000256" key="3">
    <source>
        <dbReference type="ARBA" id="ARBA00023004"/>
    </source>
</evidence>
<dbReference type="Proteomes" id="UP000220246">
    <property type="component" value="Unassembled WGS sequence"/>
</dbReference>
<keyword evidence="3 4" id="KW-0408">Iron</keyword>
<sequence length="393" mass="42976">MPERIADAPWLFWLLEAVHRCQVGLLQLWHALGLSGEVDGQPAWPWAQRMAGERLLQDLGQARQLVWSLAAVAAVLVLVGVAVLWRRGRPWLLAGALLALVLAPWPERQVVLASAVPTSFHRNPLPFTDAAIVQGAALYQRQCLRCHGEAGNGQGPDAADQPVWPPSFSGPLLWRRAEGELLQAVRHGMQDAQGRTTMPGFAAQLSVPESWALLHFLRAQAAGQLLRATGSWAQPIALPDMPLRCHRPDKLQVRDWQGQRLRVVSSARVQDVAPDPRMVTLWLPQPGQDAAHLPDHVDCAVTSGATALQALGWINAGESVREVQLLADKAGWLRARNGRGTESWSDDDLLCRTTDAPAAARGQTEEDGLTRILRRMDAEPLGYVQGGRVHGGR</sequence>
<dbReference type="PANTHER" id="PTHR35008:SF8">
    <property type="entry name" value="ALCOHOL DEHYDROGENASE CYTOCHROME C SUBUNIT"/>
    <property type="match status" value="1"/>
</dbReference>
<keyword evidence="1 4" id="KW-0349">Heme</keyword>
<protein>
    <submittedName>
        <fullName evidence="7">Cytochrome C</fullName>
    </submittedName>
</protein>
<feature type="domain" description="Cytochrome c" evidence="6">
    <location>
        <begin position="130"/>
        <end position="221"/>
    </location>
</feature>
<dbReference type="SUPFAM" id="SSF46626">
    <property type="entry name" value="Cytochrome c"/>
    <property type="match status" value="1"/>
</dbReference>
<proteinExistence type="predicted"/>
<evidence type="ECO:0000259" key="6">
    <source>
        <dbReference type="PROSITE" id="PS51007"/>
    </source>
</evidence>
<keyword evidence="5" id="KW-1133">Transmembrane helix</keyword>
<dbReference type="GO" id="GO:0046872">
    <property type="term" value="F:metal ion binding"/>
    <property type="evidence" value="ECO:0007669"/>
    <property type="project" value="UniProtKB-KW"/>
</dbReference>
<evidence type="ECO:0000313" key="7">
    <source>
        <dbReference type="EMBL" id="PEH89124.1"/>
    </source>
</evidence>